<keyword evidence="4" id="KW-1185">Reference proteome</keyword>
<dbReference type="InterPro" id="IPR001394">
    <property type="entry name" value="Peptidase_C19_UCH"/>
</dbReference>
<evidence type="ECO:0000256" key="1">
    <source>
        <dbReference type="SAM" id="MobiDB-lite"/>
    </source>
</evidence>
<feature type="region of interest" description="Disordered" evidence="1">
    <location>
        <begin position="194"/>
        <end position="246"/>
    </location>
</feature>
<dbReference type="OrthoDB" id="2420415at2759"/>
<comment type="caution">
    <text evidence="3">The sequence shown here is derived from an EMBL/GenBank/DDBJ whole genome shotgun (WGS) entry which is preliminary data.</text>
</comment>
<feature type="compositionally biased region" description="Basic residues" evidence="1">
    <location>
        <begin position="950"/>
        <end position="959"/>
    </location>
</feature>
<feature type="compositionally biased region" description="Polar residues" evidence="1">
    <location>
        <begin position="157"/>
        <end position="175"/>
    </location>
</feature>
<dbReference type="SUPFAM" id="SSF54001">
    <property type="entry name" value="Cysteine proteinases"/>
    <property type="match status" value="1"/>
</dbReference>
<dbReference type="InterPro" id="IPR028889">
    <property type="entry name" value="USP"/>
</dbReference>
<accession>A0A8B6FMI6</accession>
<proteinExistence type="predicted"/>
<dbReference type="PANTHER" id="PTHR24006:SF827">
    <property type="entry name" value="UBIQUITIN CARBOXYL-TERMINAL HYDROLASE 34"/>
    <property type="match status" value="1"/>
</dbReference>
<dbReference type="InterPro" id="IPR018200">
    <property type="entry name" value="USP_CS"/>
</dbReference>
<feature type="compositionally biased region" description="Polar residues" evidence="1">
    <location>
        <begin position="977"/>
        <end position="992"/>
    </location>
</feature>
<feature type="domain" description="USP" evidence="2">
    <location>
        <begin position="1059"/>
        <end position="1336"/>
    </location>
</feature>
<dbReference type="Proteomes" id="UP000596742">
    <property type="component" value="Unassembled WGS sequence"/>
</dbReference>
<feature type="region of interest" description="Disordered" evidence="1">
    <location>
        <begin position="117"/>
        <end position="175"/>
    </location>
</feature>
<name>A0A8B6FMI6_MYTGA</name>
<dbReference type="InterPro" id="IPR050164">
    <property type="entry name" value="Peptidase_C19"/>
</dbReference>
<dbReference type="Pfam" id="PF00443">
    <property type="entry name" value="UCH"/>
    <property type="match status" value="1"/>
</dbReference>
<dbReference type="GO" id="GO:0004843">
    <property type="term" value="F:cysteine-type deubiquitinase activity"/>
    <property type="evidence" value="ECO:0007669"/>
    <property type="project" value="InterPro"/>
</dbReference>
<dbReference type="Gene3D" id="3.90.70.10">
    <property type="entry name" value="Cysteine proteinases"/>
    <property type="match status" value="1"/>
</dbReference>
<dbReference type="GO" id="GO:0005634">
    <property type="term" value="C:nucleus"/>
    <property type="evidence" value="ECO:0007669"/>
    <property type="project" value="TreeGrafter"/>
</dbReference>
<dbReference type="InterPro" id="IPR038765">
    <property type="entry name" value="Papain-like_cys_pep_sf"/>
</dbReference>
<evidence type="ECO:0000313" key="4">
    <source>
        <dbReference type="Proteomes" id="UP000596742"/>
    </source>
</evidence>
<organism evidence="3 4">
    <name type="scientific">Mytilus galloprovincialis</name>
    <name type="common">Mediterranean mussel</name>
    <dbReference type="NCBI Taxonomy" id="29158"/>
    <lineage>
        <taxon>Eukaryota</taxon>
        <taxon>Metazoa</taxon>
        <taxon>Spiralia</taxon>
        <taxon>Lophotrochozoa</taxon>
        <taxon>Mollusca</taxon>
        <taxon>Bivalvia</taxon>
        <taxon>Autobranchia</taxon>
        <taxon>Pteriomorphia</taxon>
        <taxon>Mytilida</taxon>
        <taxon>Mytiloidea</taxon>
        <taxon>Mytilidae</taxon>
        <taxon>Mytilinae</taxon>
        <taxon>Mytilus</taxon>
    </lineage>
</organism>
<evidence type="ECO:0000259" key="2">
    <source>
        <dbReference type="PROSITE" id="PS50235"/>
    </source>
</evidence>
<reference evidence="3" key="1">
    <citation type="submission" date="2018-11" db="EMBL/GenBank/DDBJ databases">
        <authorList>
            <person name="Alioto T."/>
            <person name="Alioto T."/>
        </authorList>
    </citation>
    <scope>NUCLEOTIDE SEQUENCE</scope>
</reference>
<dbReference type="CDD" id="cd02257">
    <property type="entry name" value="Peptidase_C19"/>
    <property type="match status" value="1"/>
</dbReference>
<gene>
    <name evidence="3" type="ORF">MGAL_10B064578</name>
</gene>
<dbReference type="PROSITE" id="PS00973">
    <property type="entry name" value="USP_2"/>
    <property type="match status" value="1"/>
</dbReference>
<evidence type="ECO:0000313" key="3">
    <source>
        <dbReference type="EMBL" id="VDI50943.1"/>
    </source>
</evidence>
<dbReference type="PANTHER" id="PTHR24006">
    <property type="entry name" value="UBIQUITIN CARBOXYL-TERMINAL HYDROLASE"/>
    <property type="match status" value="1"/>
</dbReference>
<sequence>MGRTRKTRKKRHISIAKLSAAIHKLGITKIRKTWRDESSEFGLLCCAIGIGNNGANRRSINDRIKKTSKGQTNKRSPKPKYRDEEYRNVFRVRRNRLSLKMSKEKTDIITQDNQVVDVDEETTSSAQVHASNNEDSTSSLSGNESLSFPNFEKKSTSQEINYQTKTEGYGSSSESTIDYDVESYKLLENNVETTNSAQVHESNNEDSTSNSSEDESIFFPNFEQKSTSQEKNYQTKTEGHGSSSESTIDYDVESYKLLGTTAEQIIPIPPTPLIPKISVNTLSHIFGMDVDTPFFTRDILPHGSFKLTEDEWHTLTSKSLGRSFHRGSWQSVMLNGVSKLNPYCTFMVKNHQLNKLRDRKSRKAARIFSADFYCKFTDCTMTCHLQMDTQDEVQVTFSGKLRHNIEEQQARPISGVQRTNYIEELTNGQKPYKFYLKKFSEIPDDVKIAGNMSGIGNTPNVIRQISSEAAKKDILDDDEVKGLKLMASDMIRSSPSNHIVKGFIQHISILPNYVMYWNETGVRLWHELAKGNTVFWDATGSVIRNKGEEKKFLYYELTVANPVKGQPSIPVSAMISSSHDTPQKHYWLGKFRLNEKKIFGHFNTSVPSVIISDRSLVFLISALLEFNKETMGDFTSRIWRILGGNGREGDDEKKMIPHGCLAHIMKDFKSLCKKTYQSNFEYGMYLLSLLVNVDNLLTATKTLKAIMFILLSSTLTPKTLDAASYVDSRIQALPDQSDTSTDNVDDSEEGCIFEKKINPNRYTEEQFIMRGKNEFFNWATNIRKEVLGEINEEENVPEKNKRQSESLADKLIQNYISTFPIWSNILIGHLQKNSEGCLPNDPVQRKTNATAEQRFRVLKDVSLSGQKINRIDVFSQELKNHTEAIQKLGSLKSIKKPRQPLKKASVLIEEKWDKKTPMKRAISGKYQSKPKKVIKTVPLISNQPSNTAIRQRRFPKIKKQSYEENSISHPDTKTNETENLNTRPNVQEQNEMTDLGKPPSYHSADTIRNRALRLYNEDSRYLVTAFNLDNSPYLNEIYTQMSLQSCKPYMIQSFKDQHSQLKNTENNCWFNSVVQLLKNSYLMMDVNENFINDLSYREGQRHILKVFHNAAIGNEITSNQLENALHEANLIFGMQRGKQNDAHEFISKAFFEMSEENDANVLKMIEANMCMNCGDSMNREVIYNDIQLEVASHDVQGYERLTELLDIYFTDEELDVNLCCIGSKKFKGFRIGRLPQEILVTVLRYKMNTLGRALKISTPILMENVVNFGKYTQPQSDVLYRLKGVILHHGSTPRSGHYTTVLVDGAKKVELNDSSFTIYEGNKIMTNSYIALYEQINSTEDISCSVLSDATRYLCELESFRIQMDCESEVDGISVRKVKILRSLSEGHDDSKYVTELLRQGVKTLAKKPISSSMKDQMNYILTYCFGQNPSGFKERFGLTSIQVLKCPTCDFNDFTEVHDVVIDSSDITHWNNSVESQKIMCFMSGELTNRQENCHINWPNFTGNELPRIIE</sequence>
<feature type="compositionally biased region" description="Low complexity" evidence="1">
    <location>
        <begin position="136"/>
        <end position="147"/>
    </location>
</feature>
<feature type="compositionally biased region" description="Polar residues" evidence="1">
    <location>
        <begin position="223"/>
        <end position="246"/>
    </location>
</feature>
<dbReference type="PROSITE" id="PS50235">
    <property type="entry name" value="USP_3"/>
    <property type="match status" value="1"/>
</dbReference>
<protein>
    <recommendedName>
        <fullName evidence="2">USP domain-containing protein</fullName>
    </recommendedName>
</protein>
<feature type="compositionally biased region" description="Polar residues" evidence="1">
    <location>
        <begin position="123"/>
        <end position="135"/>
    </location>
</feature>
<feature type="region of interest" description="Disordered" evidence="1">
    <location>
        <begin position="942"/>
        <end position="1003"/>
    </location>
</feature>
<dbReference type="GO" id="GO:0016579">
    <property type="term" value="P:protein deubiquitination"/>
    <property type="evidence" value="ECO:0007669"/>
    <property type="project" value="InterPro"/>
</dbReference>
<dbReference type="GO" id="GO:0005829">
    <property type="term" value="C:cytosol"/>
    <property type="evidence" value="ECO:0007669"/>
    <property type="project" value="TreeGrafter"/>
</dbReference>
<dbReference type="EMBL" id="UYJE01007003">
    <property type="protein sequence ID" value="VDI50943.1"/>
    <property type="molecule type" value="Genomic_DNA"/>
</dbReference>